<evidence type="ECO:0000259" key="2">
    <source>
        <dbReference type="Pfam" id="PF23628"/>
    </source>
</evidence>
<dbReference type="OMA" id="SICIDFI"/>
<evidence type="ECO:0000313" key="5">
    <source>
        <dbReference type="Proteomes" id="UP000243459"/>
    </source>
</evidence>
<dbReference type="Pfam" id="PF23628">
    <property type="entry name" value="ARM_LIN_C"/>
    <property type="match status" value="1"/>
</dbReference>
<dbReference type="Gramene" id="ONK75989">
    <property type="protein sequence ID" value="ONK75989"/>
    <property type="gene ID" value="A4U43_C03F22680"/>
</dbReference>
<gene>
    <name evidence="4" type="ORF">A4U43_C03F22680</name>
</gene>
<dbReference type="InterPro" id="IPR055566">
    <property type="entry name" value="ARM_LIN"/>
</dbReference>
<dbReference type="Proteomes" id="UP000243459">
    <property type="component" value="Chromosome 3"/>
</dbReference>
<dbReference type="EMBL" id="CM007383">
    <property type="protein sequence ID" value="ONK75989.1"/>
    <property type="molecule type" value="Genomic_DNA"/>
</dbReference>
<evidence type="ECO:0008006" key="6">
    <source>
        <dbReference type="Google" id="ProtNLM"/>
    </source>
</evidence>
<dbReference type="InterPro" id="IPR056514">
    <property type="entry name" value="ARM_LIN_2nd"/>
</dbReference>
<dbReference type="PANTHER" id="PTHR47446:SF3">
    <property type="entry name" value="RING-TYPE E3 UBIQUITIN TRANSFERASE"/>
    <property type="match status" value="1"/>
</dbReference>
<dbReference type="Pfam" id="PF23654">
    <property type="entry name" value="ARM_LIN_2nd"/>
    <property type="match status" value="1"/>
</dbReference>
<dbReference type="Gene3D" id="1.25.10.10">
    <property type="entry name" value="Leucine-rich Repeat Variant"/>
    <property type="match status" value="1"/>
</dbReference>
<accession>A0A5P1FGI5</accession>
<dbReference type="InterPro" id="IPR011989">
    <property type="entry name" value="ARM-like"/>
</dbReference>
<proteinExistence type="predicted"/>
<dbReference type="InterPro" id="IPR052858">
    <property type="entry name" value="E3_ubiquitin-ligase_LIN"/>
</dbReference>
<name>A0A5P1FGI5_ASPOF</name>
<sequence>MPKPYLRDSRFTPASSFSSSPNSSPSPVALLINGLAEAVVLIYLLWPTFSQLSRENLVPSLLQVITNKGEKMDDFQLIMEPKDAAIAILEQILLGGDENSRSVNASSVVTANGIPALLNCLNQMDGRLSIVSILLSCMRSDRRCRKLIANRTELLPVLELFHAGDDSTRSICIDFISEFVYLNRRTFCNRVLQMIKDEGAFSTMHSLLVYLQMAPMEKQVAVASLLLQLDLLVEPRKMSI</sequence>
<feature type="compositionally biased region" description="Low complexity" evidence="1">
    <location>
        <begin position="13"/>
        <end position="25"/>
    </location>
</feature>
<protein>
    <recommendedName>
        <fullName evidence="6">Armadillo repeat-containing domain-containing protein</fullName>
    </recommendedName>
</protein>
<feature type="compositionally biased region" description="Basic and acidic residues" evidence="1">
    <location>
        <begin position="1"/>
        <end position="10"/>
    </location>
</feature>
<evidence type="ECO:0000259" key="3">
    <source>
        <dbReference type="Pfam" id="PF23654"/>
    </source>
</evidence>
<feature type="domain" description="Putative E3 ubiquitin-protein ligase LIN ARM-like" evidence="2">
    <location>
        <begin position="91"/>
        <end position="240"/>
    </location>
</feature>
<keyword evidence="5" id="KW-1185">Reference proteome</keyword>
<dbReference type="AlphaFoldDB" id="A0A5P1FGI5"/>
<dbReference type="InterPro" id="IPR016024">
    <property type="entry name" value="ARM-type_fold"/>
</dbReference>
<organism evidence="4 5">
    <name type="scientific">Asparagus officinalis</name>
    <name type="common">Garden asparagus</name>
    <dbReference type="NCBI Taxonomy" id="4686"/>
    <lineage>
        <taxon>Eukaryota</taxon>
        <taxon>Viridiplantae</taxon>
        <taxon>Streptophyta</taxon>
        <taxon>Embryophyta</taxon>
        <taxon>Tracheophyta</taxon>
        <taxon>Spermatophyta</taxon>
        <taxon>Magnoliopsida</taxon>
        <taxon>Liliopsida</taxon>
        <taxon>Asparagales</taxon>
        <taxon>Asparagaceae</taxon>
        <taxon>Asparagoideae</taxon>
        <taxon>Asparagus</taxon>
    </lineage>
</organism>
<evidence type="ECO:0000256" key="1">
    <source>
        <dbReference type="SAM" id="MobiDB-lite"/>
    </source>
</evidence>
<dbReference type="PANTHER" id="PTHR47446">
    <property type="entry name" value="RING-TYPE E3 UBIQUITIN TRANSFERASE"/>
    <property type="match status" value="1"/>
</dbReference>
<dbReference type="SUPFAM" id="SSF48371">
    <property type="entry name" value="ARM repeat"/>
    <property type="match status" value="1"/>
</dbReference>
<feature type="region of interest" description="Disordered" evidence="1">
    <location>
        <begin position="1"/>
        <end position="25"/>
    </location>
</feature>
<reference evidence="5" key="1">
    <citation type="journal article" date="2017" name="Nat. Commun.">
        <title>The asparagus genome sheds light on the origin and evolution of a young Y chromosome.</title>
        <authorList>
            <person name="Harkess A."/>
            <person name="Zhou J."/>
            <person name="Xu C."/>
            <person name="Bowers J.E."/>
            <person name="Van der Hulst R."/>
            <person name="Ayyampalayam S."/>
            <person name="Mercati F."/>
            <person name="Riccardi P."/>
            <person name="McKain M.R."/>
            <person name="Kakrana A."/>
            <person name="Tang H."/>
            <person name="Ray J."/>
            <person name="Groenendijk J."/>
            <person name="Arikit S."/>
            <person name="Mathioni S.M."/>
            <person name="Nakano M."/>
            <person name="Shan H."/>
            <person name="Telgmann-Rauber A."/>
            <person name="Kanno A."/>
            <person name="Yue Z."/>
            <person name="Chen H."/>
            <person name="Li W."/>
            <person name="Chen Y."/>
            <person name="Xu X."/>
            <person name="Zhang Y."/>
            <person name="Luo S."/>
            <person name="Chen H."/>
            <person name="Gao J."/>
            <person name="Mao Z."/>
            <person name="Pires J.C."/>
            <person name="Luo M."/>
            <person name="Kudrna D."/>
            <person name="Wing R.A."/>
            <person name="Meyers B.C."/>
            <person name="Yi K."/>
            <person name="Kong H."/>
            <person name="Lavrijsen P."/>
            <person name="Sunseri F."/>
            <person name="Falavigna A."/>
            <person name="Ye Y."/>
            <person name="Leebens-Mack J.H."/>
            <person name="Chen G."/>
        </authorList>
    </citation>
    <scope>NUCLEOTIDE SEQUENCE [LARGE SCALE GENOMIC DNA]</scope>
    <source>
        <strain evidence="5">cv. DH0086</strain>
    </source>
</reference>
<evidence type="ECO:0000313" key="4">
    <source>
        <dbReference type="EMBL" id="ONK75989.1"/>
    </source>
</evidence>
<feature type="domain" description="Putative E3 ubiquitin-protein ligase LIN ARM repeats" evidence="3">
    <location>
        <begin position="28"/>
        <end position="90"/>
    </location>
</feature>